<protein>
    <submittedName>
        <fullName evidence="2">Uncharacterized protein</fullName>
    </submittedName>
</protein>
<reference evidence="2" key="1">
    <citation type="submission" date="2013-03" db="EMBL/GenBank/DDBJ databases">
        <authorList>
            <person name="Aslett M."/>
        </authorList>
    </citation>
    <scope>NUCLEOTIDE SEQUENCE [LARGE SCALE GENOMIC DNA]</scope>
    <source>
        <strain evidence="2">ISE/inbred ISE</strain>
    </source>
</reference>
<dbReference type="EMBL" id="CAVP010058507">
    <property type="protein sequence ID" value="CDL94786.1"/>
    <property type="molecule type" value="Genomic_DNA"/>
</dbReference>
<evidence type="ECO:0000256" key="1">
    <source>
        <dbReference type="SAM" id="MobiDB-lite"/>
    </source>
</evidence>
<proteinExistence type="predicted"/>
<evidence type="ECO:0000313" key="2">
    <source>
        <dbReference type="EMBL" id="CDL94786.1"/>
    </source>
</evidence>
<name>W6NCE2_HAECO</name>
<feature type="compositionally biased region" description="Basic residues" evidence="1">
    <location>
        <begin position="196"/>
        <end position="209"/>
    </location>
</feature>
<sequence length="209" mass="23071">MSLLPKRDWCILASSLATAARMGMKVIVVAPPRGDKSYMQSRSDMNDAIELAKSAAVLMKQGLKSLIPVIESSQEPSHGPGARPRSSSAEAYSRDVIKEYYDALMTNVKAEVDLPPLEFGAKSRSSRTRLYFKQKKLGGGVSKGKSKVTFTPFRNNLFRMQSMVAPMCSPQMPILQYPQWMFPSTSAAPQGNCQHGRGRGARRGYSRPH</sequence>
<gene>
    <name evidence="2" type="ORF">HCOI_01185700</name>
</gene>
<accession>W6NCE2</accession>
<comment type="caution">
    <text evidence="2">The sequence shown here is derived from an EMBL/GenBank/DDBJ whole genome shotgun (WGS) entry which is preliminary data.</text>
</comment>
<organism evidence="2">
    <name type="scientific">Haemonchus contortus</name>
    <name type="common">Barber pole worm</name>
    <dbReference type="NCBI Taxonomy" id="6289"/>
    <lineage>
        <taxon>Eukaryota</taxon>
        <taxon>Metazoa</taxon>
        <taxon>Ecdysozoa</taxon>
        <taxon>Nematoda</taxon>
        <taxon>Chromadorea</taxon>
        <taxon>Rhabditida</taxon>
        <taxon>Rhabditina</taxon>
        <taxon>Rhabditomorpha</taxon>
        <taxon>Strongyloidea</taxon>
        <taxon>Trichostrongylidae</taxon>
        <taxon>Haemonchus</taxon>
    </lineage>
</organism>
<reference evidence="2" key="2">
    <citation type="submission" date="2013-05" db="EMBL/GenBank/DDBJ databases">
        <title>The genome and transcriptome of Haemonchus contortus: a key model parasite for drug and vaccine discovery.</title>
        <authorList>
            <person name="Laing R."/>
            <person name="Kikuchi T."/>
            <person name="Martinelli A."/>
            <person name="Tsai I.J."/>
            <person name="Beech R.N."/>
            <person name="Redman E."/>
            <person name="Holroyd N."/>
            <person name="Bartley D.J."/>
            <person name="Beasley H."/>
            <person name="Britton C."/>
            <person name="Curran D."/>
            <person name="Devaney E."/>
            <person name="Gilabert A."/>
            <person name="Jackson F."/>
            <person name="Hunt M."/>
            <person name="Johnston S."/>
            <person name="Kryukov I."/>
            <person name="Li K."/>
            <person name="Morrison A.A."/>
            <person name="Reid A.J."/>
            <person name="Sargison N."/>
            <person name="Saunders G."/>
            <person name="Wasmuth J.D."/>
            <person name="Wolstenholme A."/>
            <person name="Berriman M."/>
            <person name="Gilleard J.S."/>
            <person name="Cotton J.A."/>
        </authorList>
    </citation>
    <scope>NUCLEOTIDE SEQUENCE [LARGE SCALE GENOMIC DNA]</scope>
    <source>
        <strain evidence="2">ISE/inbred ISE</strain>
    </source>
</reference>
<dbReference type="AlphaFoldDB" id="W6NCE2"/>
<feature type="region of interest" description="Disordered" evidence="1">
    <location>
        <begin position="186"/>
        <end position="209"/>
    </location>
</feature>
<feature type="region of interest" description="Disordered" evidence="1">
    <location>
        <begin position="71"/>
        <end position="90"/>
    </location>
</feature>